<dbReference type="EMBL" id="JAHRHJ020000004">
    <property type="protein sequence ID" value="KAH9316879.1"/>
    <property type="molecule type" value="Genomic_DNA"/>
</dbReference>
<evidence type="ECO:0000313" key="2">
    <source>
        <dbReference type="Proteomes" id="UP000824469"/>
    </source>
</evidence>
<keyword evidence="2" id="KW-1185">Reference proteome</keyword>
<feature type="non-terminal residue" evidence="1">
    <location>
        <position position="89"/>
    </location>
</feature>
<organism evidence="1 2">
    <name type="scientific">Taxus chinensis</name>
    <name type="common">Chinese yew</name>
    <name type="synonym">Taxus wallichiana var. chinensis</name>
    <dbReference type="NCBI Taxonomy" id="29808"/>
    <lineage>
        <taxon>Eukaryota</taxon>
        <taxon>Viridiplantae</taxon>
        <taxon>Streptophyta</taxon>
        <taxon>Embryophyta</taxon>
        <taxon>Tracheophyta</taxon>
        <taxon>Spermatophyta</taxon>
        <taxon>Pinopsida</taxon>
        <taxon>Pinidae</taxon>
        <taxon>Conifers II</taxon>
        <taxon>Cupressales</taxon>
        <taxon>Taxaceae</taxon>
        <taxon>Taxus</taxon>
    </lineage>
</organism>
<sequence length="89" mass="10405">KGKGKVKAKQLELEVDTNEEWYAEMQYPEGVMMGKEWEPHLRSIPISDYNHYTNTIEKEMALELVCLTNKQTLEGFPIYNDDVKVKLVK</sequence>
<name>A0AA38L9H8_TAXCH</name>
<evidence type="ECO:0000313" key="1">
    <source>
        <dbReference type="EMBL" id="KAH9316879.1"/>
    </source>
</evidence>
<feature type="non-terminal residue" evidence="1">
    <location>
        <position position="1"/>
    </location>
</feature>
<protein>
    <submittedName>
        <fullName evidence="1">Uncharacterized protein</fullName>
    </submittedName>
</protein>
<accession>A0AA38L9H8</accession>
<proteinExistence type="predicted"/>
<dbReference type="AlphaFoldDB" id="A0AA38L9H8"/>
<gene>
    <name evidence="1" type="ORF">KI387_018648</name>
</gene>
<dbReference type="Proteomes" id="UP000824469">
    <property type="component" value="Unassembled WGS sequence"/>
</dbReference>
<comment type="caution">
    <text evidence="1">The sequence shown here is derived from an EMBL/GenBank/DDBJ whole genome shotgun (WGS) entry which is preliminary data.</text>
</comment>
<reference evidence="1 2" key="1">
    <citation type="journal article" date="2021" name="Nat. Plants">
        <title>The Taxus genome provides insights into paclitaxel biosynthesis.</title>
        <authorList>
            <person name="Xiong X."/>
            <person name="Gou J."/>
            <person name="Liao Q."/>
            <person name="Li Y."/>
            <person name="Zhou Q."/>
            <person name="Bi G."/>
            <person name="Li C."/>
            <person name="Du R."/>
            <person name="Wang X."/>
            <person name="Sun T."/>
            <person name="Guo L."/>
            <person name="Liang H."/>
            <person name="Lu P."/>
            <person name="Wu Y."/>
            <person name="Zhang Z."/>
            <person name="Ro D.K."/>
            <person name="Shang Y."/>
            <person name="Huang S."/>
            <person name="Yan J."/>
        </authorList>
    </citation>
    <scope>NUCLEOTIDE SEQUENCE [LARGE SCALE GENOMIC DNA]</scope>
    <source>
        <strain evidence="1">Ta-2019</strain>
    </source>
</reference>